<feature type="region of interest" description="Disordered" evidence="1">
    <location>
        <begin position="145"/>
        <end position="169"/>
    </location>
</feature>
<dbReference type="Proteomes" id="UP000502549">
    <property type="component" value="Chromosome"/>
</dbReference>
<evidence type="ECO:0000256" key="1">
    <source>
        <dbReference type="SAM" id="MobiDB-lite"/>
    </source>
</evidence>
<feature type="domain" description="Bacteriophage lambda Replication protein O N-terminal" evidence="2">
    <location>
        <begin position="8"/>
        <end position="91"/>
    </location>
</feature>
<dbReference type="GO" id="GO:0006260">
    <property type="term" value="P:DNA replication"/>
    <property type="evidence" value="ECO:0007669"/>
    <property type="project" value="InterPro"/>
</dbReference>
<evidence type="ECO:0000313" key="3">
    <source>
        <dbReference type="EMBL" id="QJP08377.1"/>
    </source>
</evidence>
<name>A0A7Z3BL68_9PSED</name>
<keyword evidence="4" id="KW-1185">Reference proteome</keyword>
<dbReference type="KEGG" id="pmui:G4G71_11010"/>
<reference evidence="3 4" key="1">
    <citation type="submission" date="2020-02" db="EMBL/GenBank/DDBJ databases">
        <title>Complete genome sequence of Pseudomonas multiresinivorans ORNL1.</title>
        <authorList>
            <person name="Podar M."/>
        </authorList>
    </citation>
    <scope>NUCLEOTIDE SEQUENCE [LARGE SCALE GENOMIC DNA]</scope>
    <source>
        <strain evidence="4">populi</strain>
    </source>
</reference>
<dbReference type="EMBL" id="CP048833">
    <property type="protein sequence ID" value="QJP08377.1"/>
    <property type="molecule type" value="Genomic_DNA"/>
</dbReference>
<evidence type="ECO:0000313" key="4">
    <source>
        <dbReference type="Proteomes" id="UP000502549"/>
    </source>
</evidence>
<dbReference type="Gene3D" id="1.10.10.10">
    <property type="entry name" value="Winged helix-like DNA-binding domain superfamily/Winged helix DNA-binding domain"/>
    <property type="match status" value="1"/>
</dbReference>
<dbReference type="RefSeq" id="WP_169937572.1">
    <property type="nucleotide sequence ID" value="NZ_CP048833.1"/>
</dbReference>
<proteinExistence type="predicted"/>
<organism evidence="3 4">
    <name type="scientific">Pseudomonas multiresinivorans</name>
    <dbReference type="NCBI Taxonomy" id="95301"/>
    <lineage>
        <taxon>Bacteria</taxon>
        <taxon>Pseudomonadati</taxon>
        <taxon>Pseudomonadota</taxon>
        <taxon>Gammaproteobacteria</taxon>
        <taxon>Pseudomonadales</taxon>
        <taxon>Pseudomonadaceae</taxon>
        <taxon>Pseudomonas</taxon>
    </lineage>
</organism>
<gene>
    <name evidence="3" type="ORF">G4G71_11010</name>
</gene>
<accession>A0A7Z3BL68</accession>
<dbReference type="InterPro" id="IPR006497">
    <property type="entry name" value="Phage_lambda_VrpO_N"/>
</dbReference>
<sequence length="283" mass="31534">MTNVVQIDKSRGFTRMDNTLMDALMQIDLPARELKVALFIAKKTLNFNIATARIKADDIAKATNIRPDVASKAISHLLRRRVIFREGGSRGDIGLCDPKEWVFVERLTQTKTSDSDQQDRIGQSPIQTKTSVSLLYSKKQEPLVTLPSEEITPPQDPASPPKQDRKAPFGLTNLLADNPHEVSEQVLTDWVALRKAKKASLTATVWKSLNTELTRCKELGIAAETALIEAISAGWHGFKAEWIAKRLSETLSAAKPAMSRHHGFAERDYTEGLFEREDGTHGF</sequence>
<dbReference type="Pfam" id="PF04492">
    <property type="entry name" value="Phage_rep_O"/>
    <property type="match status" value="1"/>
</dbReference>
<evidence type="ECO:0000259" key="2">
    <source>
        <dbReference type="Pfam" id="PF04492"/>
    </source>
</evidence>
<dbReference type="AlphaFoldDB" id="A0A7Z3BL68"/>
<protein>
    <submittedName>
        <fullName evidence="3">Replication protein</fullName>
    </submittedName>
</protein>
<dbReference type="InterPro" id="IPR036388">
    <property type="entry name" value="WH-like_DNA-bd_sf"/>
</dbReference>
<dbReference type="NCBIfam" id="TIGR01610">
    <property type="entry name" value="phage_O_Nterm"/>
    <property type="match status" value="1"/>
</dbReference>